<proteinExistence type="predicted"/>
<dbReference type="AlphaFoldDB" id="A0A7M2TB40"/>
<dbReference type="PROSITE" id="PS50949">
    <property type="entry name" value="HTH_GNTR"/>
    <property type="match status" value="2"/>
</dbReference>
<dbReference type="SMART" id="SM00345">
    <property type="entry name" value="HTH_GNTR"/>
    <property type="match status" value="2"/>
</dbReference>
<evidence type="ECO:0000256" key="1">
    <source>
        <dbReference type="ARBA" id="ARBA00023015"/>
    </source>
</evidence>
<feature type="domain" description="HTH gntR-type" evidence="5">
    <location>
        <begin position="10"/>
        <end position="78"/>
    </location>
</feature>
<dbReference type="RefSeq" id="WP_189702401.1">
    <property type="nucleotide sequence ID" value="NZ_BMTA01000051.1"/>
</dbReference>
<protein>
    <submittedName>
        <fullName evidence="6">GntR family transcriptional regulator</fullName>
    </submittedName>
</protein>
<dbReference type="PRINTS" id="PR00035">
    <property type="entry name" value="HTHGNTR"/>
</dbReference>
<evidence type="ECO:0000313" key="6">
    <source>
        <dbReference type="EMBL" id="QOV45133.1"/>
    </source>
</evidence>
<dbReference type="Pfam" id="PF00392">
    <property type="entry name" value="GntR"/>
    <property type="match status" value="2"/>
</dbReference>
<feature type="domain" description="HTH gntR-type" evidence="5">
    <location>
        <begin position="117"/>
        <end position="185"/>
    </location>
</feature>
<feature type="region of interest" description="Disordered" evidence="4">
    <location>
        <begin position="77"/>
        <end position="96"/>
    </location>
</feature>
<organism evidence="6 7">
    <name type="scientific">Streptomyces chromofuscus</name>
    <dbReference type="NCBI Taxonomy" id="42881"/>
    <lineage>
        <taxon>Bacteria</taxon>
        <taxon>Bacillati</taxon>
        <taxon>Actinomycetota</taxon>
        <taxon>Actinomycetes</taxon>
        <taxon>Kitasatosporales</taxon>
        <taxon>Streptomycetaceae</taxon>
        <taxon>Streptomyces</taxon>
    </lineage>
</organism>
<evidence type="ECO:0000313" key="7">
    <source>
        <dbReference type="Proteomes" id="UP000594008"/>
    </source>
</evidence>
<dbReference type="InterPro" id="IPR000524">
    <property type="entry name" value="Tscrpt_reg_HTH_GntR"/>
</dbReference>
<accession>A0A7M2TB40</accession>
<evidence type="ECO:0000256" key="4">
    <source>
        <dbReference type="SAM" id="MobiDB-lite"/>
    </source>
</evidence>
<dbReference type="Proteomes" id="UP000594008">
    <property type="component" value="Chromosome"/>
</dbReference>
<dbReference type="CDD" id="cd07377">
    <property type="entry name" value="WHTH_GntR"/>
    <property type="match status" value="2"/>
</dbReference>
<dbReference type="Gene3D" id="1.10.10.10">
    <property type="entry name" value="Winged helix-like DNA-binding domain superfamily/Winged helix DNA-binding domain"/>
    <property type="match status" value="2"/>
</dbReference>
<keyword evidence="7" id="KW-1185">Reference proteome</keyword>
<reference evidence="6 7" key="1">
    <citation type="submission" date="2020-10" db="EMBL/GenBank/DDBJ databases">
        <title>Streptomyces chromofuscus complate genome analysis.</title>
        <authorList>
            <person name="Anwar N."/>
        </authorList>
    </citation>
    <scope>NUCLEOTIDE SEQUENCE [LARGE SCALE GENOMIC DNA]</scope>
    <source>
        <strain evidence="6 7">DSM 40273</strain>
    </source>
</reference>
<evidence type="ECO:0000259" key="5">
    <source>
        <dbReference type="PROSITE" id="PS50949"/>
    </source>
</evidence>
<feature type="region of interest" description="Disordered" evidence="4">
    <location>
        <begin position="260"/>
        <end position="288"/>
    </location>
</feature>
<evidence type="ECO:0000256" key="2">
    <source>
        <dbReference type="ARBA" id="ARBA00023125"/>
    </source>
</evidence>
<keyword evidence="1" id="KW-0805">Transcription regulation</keyword>
<gene>
    <name evidence="6" type="ORF">IPT68_03905</name>
</gene>
<dbReference type="GO" id="GO:0045892">
    <property type="term" value="P:negative regulation of DNA-templated transcription"/>
    <property type="evidence" value="ECO:0007669"/>
    <property type="project" value="TreeGrafter"/>
</dbReference>
<keyword evidence="3" id="KW-0804">Transcription</keyword>
<dbReference type="InterPro" id="IPR050679">
    <property type="entry name" value="Bact_HTH_transcr_reg"/>
</dbReference>
<dbReference type="GO" id="GO:0003677">
    <property type="term" value="F:DNA binding"/>
    <property type="evidence" value="ECO:0007669"/>
    <property type="project" value="UniProtKB-KW"/>
</dbReference>
<feature type="compositionally biased region" description="Basic and acidic residues" evidence="4">
    <location>
        <begin position="267"/>
        <end position="288"/>
    </location>
</feature>
<sequence>MTLPLDQDPRPPYVQAADVLRAAIRDGELRPGERLPSARELQRRFGIASSTVQNALRLLKEEGLIYSVLGRGSYVRAHDGEPEPEEEEAAASESDPAYVGLGDLRRGWQVVPTDDPRPPYVQTADALRKQIQDGRLAPGAKLPSARELQEQFGIANSTAQNALRLLKDEGLIYSVQGRGVFVRQLSPHDQFLKRYHEMLDKSAAQRRADEEAVRLSGKTDDEVAAELEAAEERFAKASVEFEAATAHRDAMRAVMEQRKRLSGNYTPEEKAAKAQLLRDRLTEGRRRR</sequence>
<dbReference type="PANTHER" id="PTHR44846">
    <property type="entry name" value="MANNOSYL-D-GLYCERATE TRANSPORT/METABOLISM SYSTEM REPRESSOR MNGR-RELATED"/>
    <property type="match status" value="1"/>
</dbReference>
<dbReference type="KEGG" id="schf:IPT68_03905"/>
<dbReference type="SUPFAM" id="SSF46785">
    <property type="entry name" value="Winged helix' DNA-binding domain"/>
    <property type="match status" value="2"/>
</dbReference>
<dbReference type="InterPro" id="IPR036388">
    <property type="entry name" value="WH-like_DNA-bd_sf"/>
</dbReference>
<dbReference type="InterPro" id="IPR036390">
    <property type="entry name" value="WH_DNA-bd_sf"/>
</dbReference>
<keyword evidence="2" id="KW-0238">DNA-binding</keyword>
<evidence type="ECO:0000256" key="3">
    <source>
        <dbReference type="ARBA" id="ARBA00023163"/>
    </source>
</evidence>
<name>A0A7M2TB40_STRCW</name>
<dbReference type="PANTHER" id="PTHR44846:SF17">
    <property type="entry name" value="GNTR-FAMILY TRANSCRIPTIONAL REGULATOR"/>
    <property type="match status" value="1"/>
</dbReference>
<dbReference type="GO" id="GO:0003700">
    <property type="term" value="F:DNA-binding transcription factor activity"/>
    <property type="evidence" value="ECO:0007669"/>
    <property type="project" value="InterPro"/>
</dbReference>
<dbReference type="EMBL" id="CP063374">
    <property type="protein sequence ID" value="QOV45133.1"/>
    <property type="molecule type" value="Genomic_DNA"/>
</dbReference>